<dbReference type="Proteomes" id="UP000007347">
    <property type="component" value="Chromosome"/>
</dbReference>
<keyword evidence="1" id="KW-1133">Transmembrane helix</keyword>
<keyword evidence="4" id="KW-1185">Reference proteome</keyword>
<dbReference type="KEGG" id="dto:TOL2_C36600"/>
<evidence type="ECO:0000259" key="2">
    <source>
        <dbReference type="Pfam" id="PF13229"/>
    </source>
</evidence>
<dbReference type="OrthoDB" id="5518713at2"/>
<dbReference type="Gene3D" id="2.160.20.10">
    <property type="entry name" value="Single-stranded right-handed beta-helix, Pectin lyase-like"/>
    <property type="match status" value="2"/>
</dbReference>
<dbReference type="SMART" id="SM00710">
    <property type="entry name" value="PbH1"/>
    <property type="match status" value="6"/>
</dbReference>
<dbReference type="EMBL" id="FO203503">
    <property type="protein sequence ID" value="CCK81816.1"/>
    <property type="molecule type" value="Genomic_DNA"/>
</dbReference>
<evidence type="ECO:0000313" key="4">
    <source>
        <dbReference type="Proteomes" id="UP000007347"/>
    </source>
</evidence>
<proteinExistence type="predicted"/>
<evidence type="ECO:0000313" key="3">
    <source>
        <dbReference type="EMBL" id="CCK81816.1"/>
    </source>
</evidence>
<feature type="domain" description="Right handed beta helix" evidence="2">
    <location>
        <begin position="181"/>
        <end position="347"/>
    </location>
</feature>
<keyword evidence="1" id="KW-0812">Transmembrane</keyword>
<name>K0NJY4_DESTT</name>
<sequence>MGGDIIKTKGNILIAFLLIIICFLLSIIYFQKANWDDISERNAPLSSVYPHGKMKVTDVIDHDSHMKMPAMGGVPNTVGKHPSSRYSADTEYKENKVYYIDNTRGNNRNSGTSIDKPWKDFSNIKKVSFAHGSMILLKRGEVWNNTLFTPPGGNEKAAIIIGSYGQGDLPVIDMQKSHSVGIRIYHSYISIQDLRIQNSAKTCVAVSAKGFKNIQLKNLEILNSGNNGISVHKGGTGLNISGCYIENSDNNGIHLGGSAENKLSNVVISECHIKTVLKNDGITIHEDGFGHTAGFNFLLKNNFAEMCAEEGFDITTGRDILLLNNRSDQNQHGGVVVGHSAQNVTIRGHISSNEPTKMTSAAINLAGGSGTIRLMNSIIKGDGYHLLLIRTSNIAVFNNNFIWNGGSAPIDISGKIDNVYFINNIIASKQNKMSRIRFLEALRPPDHSSFYFDYNLYYTPDNHVVFYHNKRNYDFKQYQNAFKVDQHSRNINPEFADFFQDEYHLRENSPAINHGCFYTSPVSQEIKNQLVVNNALFFYKNINSDHTQCIMFKGLNKLFHIVDVDYKSNIILLNEAVDPKFLDGIGGCYHQSGLDIGAHEFMNDSKKKFDVSKKL</sequence>
<dbReference type="InterPro" id="IPR011050">
    <property type="entry name" value="Pectin_lyase_fold/virulence"/>
</dbReference>
<reference evidence="3 4" key="1">
    <citation type="journal article" date="2013" name="Environ. Microbiol.">
        <title>Complete genome, catabolic sub-proteomes and key-metabolites of Desulfobacula toluolica Tol2, a marine, aromatic compound-degrading, sulfate-reducing bacterium.</title>
        <authorList>
            <person name="Wohlbrand L."/>
            <person name="Jacob J.H."/>
            <person name="Kube M."/>
            <person name="Mussmann M."/>
            <person name="Jarling R."/>
            <person name="Beck A."/>
            <person name="Amann R."/>
            <person name="Wilkes H."/>
            <person name="Reinhardt R."/>
            <person name="Rabus R."/>
        </authorList>
    </citation>
    <scope>NUCLEOTIDE SEQUENCE [LARGE SCALE GENOMIC DNA]</scope>
    <source>
        <strain evidence="4">DSM 7467 / Tol2</strain>
    </source>
</reference>
<dbReference type="Pfam" id="PF13229">
    <property type="entry name" value="Beta_helix"/>
    <property type="match status" value="1"/>
</dbReference>
<dbReference type="AlphaFoldDB" id="K0NJY4"/>
<protein>
    <submittedName>
        <fullName evidence="3">Uncharacterized protein, putative surface association</fullName>
    </submittedName>
</protein>
<accession>K0NJY4</accession>
<keyword evidence="1" id="KW-0472">Membrane</keyword>
<dbReference type="HOGENOM" id="CLU_443934_0_0_7"/>
<dbReference type="InterPro" id="IPR006626">
    <property type="entry name" value="PbH1"/>
</dbReference>
<dbReference type="SUPFAM" id="SSF51126">
    <property type="entry name" value="Pectin lyase-like"/>
    <property type="match status" value="1"/>
</dbReference>
<evidence type="ECO:0000256" key="1">
    <source>
        <dbReference type="SAM" id="Phobius"/>
    </source>
</evidence>
<organism evidence="3 4">
    <name type="scientific">Desulfobacula toluolica (strain DSM 7467 / Tol2)</name>
    <dbReference type="NCBI Taxonomy" id="651182"/>
    <lineage>
        <taxon>Bacteria</taxon>
        <taxon>Pseudomonadati</taxon>
        <taxon>Thermodesulfobacteriota</taxon>
        <taxon>Desulfobacteria</taxon>
        <taxon>Desulfobacterales</taxon>
        <taxon>Desulfobacteraceae</taxon>
        <taxon>Desulfobacula</taxon>
    </lineage>
</organism>
<dbReference type="STRING" id="651182.TOL2_C36600"/>
<feature type="transmembrane region" description="Helical" evidence="1">
    <location>
        <begin position="12"/>
        <end position="30"/>
    </location>
</feature>
<dbReference type="InterPro" id="IPR012334">
    <property type="entry name" value="Pectin_lyas_fold"/>
</dbReference>
<gene>
    <name evidence="3" type="ordered locus">TOL2_C36600</name>
</gene>
<dbReference type="InterPro" id="IPR039448">
    <property type="entry name" value="Beta_helix"/>
</dbReference>
<dbReference type="RefSeq" id="WP_014959001.1">
    <property type="nucleotide sequence ID" value="NC_018645.1"/>
</dbReference>